<dbReference type="Pfam" id="PF03237">
    <property type="entry name" value="Terminase_6N"/>
    <property type="match status" value="1"/>
</dbReference>
<dbReference type="Gene3D" id="3.30.420.240">
    <property type="match status" value="1"/>
</dbReference>
<protein>
    <submittedName>
        <fullName evidence="1">Uncharacterized protein</fullName>
    </submittedName>
</protein>
<gene>
    <name evidence="1" type="ORF">AC477_00250</name>
</gene>
<accession>A0A0M0C1A5</accession>
<dbReference type="Gene3D" id="3.40.50.300">
    <property type="entry name" value="P-loop containing nucleotide triphosphate hydrolases"/>
    <property type="match status" value="1"/>
</dbReference>
<evidence type="ECO:0000313" key="2">
    <source>
        <dbReference type="Proteomes" id="UP000037237"/>
    </source>
</evidence>
<comment type="caution">
    <text evidence="1">The sequence shown here is derived from an EMBL/GenBank/DDBJ whole genome shotgun (WGS) entry which is preliminary data.</text>
</comment>
<organism evidence="1 2">
    <name type="scientific">miscellaneous Crenarchaeota group-1 archaeon SG8-32-1</name>
    <dbReference type="NCBI Taxonomy" id="1685124"/>
    <lineage>
        <taxon>Archaea</taxon>
        <taxon>Candidatus Bathyarchaeota</taxon>
        <taxon>MCG-1</taxon>
    </lineage>
</organism>
<sequence length="482" mass="56385">MSTQRRPRATVLPTRFNKTSRLLERQIQNIEAELENNVKKLKKNPSEFFKKILGFEPYKYQKELIELFEKNQFLAARWCRQSGKSWTISALLLNYALNHEDCYIAVVGPSWRQTKLNIKRIGYFLRKLPNKEEIQTQRTKINFKNGSTIEAFPNNPDTIRGPTLNVVWWDETNFTANDVELYDSILFTLGTTDGKLICTSTPWNTDSLFWKMCNHKAFSDFARHHVSWEQAQEPNGPLRKGILEKIKHQFGEDQMRWRREMEAEWTEDEDTWLPMSLIAGCIGTKKTCGEDLQPWDTTKGYSGELFAGLDLAQTRDYCVLAVSERINDKLFLRHLKVFQQPTKYATVIGYLKALQDRWEGFQKIRVDNTREGPSVISDMEEAGINNAEGVIFNTSRKSEMASLLKERMMSQRFFYPFLTWEKPYRGDICNEMNIERYELRQDGIICFNHPFGSHDDVWWAIALCVYATIEMKKLELEAFAFG</sequence>
<dbReference type="PATRIC" id="fig|1685124.3.peg.1328"/>
<proteinExistence type="predicted"/>
<evidence type="ECO:0000313" key="1">
    <source>
        <dbReference type="EMBL" id="KON34602.1"/>
    </source>
</evidence>
<reference evidence="1 2" key="1">
    <citation type="submission" date="2015-06" db="EMBL/GenBank/DDBJ databases">
        <title>New insights into the roles of widespread benthic archaea in carbon and nitrogen cycling.</title>
        <authorList>
            <person name="Lazar C.S."/>
            <person name="Baker B.J."/>
            <person name="Seitz K.W."/>
            <person name="Hyde A.S."/>
            <person name="Dick G.J."/>
            <person name="Hinrichs K.-U."/>
            <person name="Teske A.P."/>
        </authorList>
    </citation>
    <scope>NUCLEOTIDE SEQUENCE [LARGE SCALE GENOMIC DNA]</scope>
    <source>
        <strain evidence="1">SG8-32-1</strain>
    </source>
</reference>
<dbReference type="InterPro" id="IPR027417">
    <property type="entry name" value="P-loop_NTPase"/>
</dbReference>
<name>A0A0M0C1A5_9ARCH</name>
<dbReference type="EMBL" id="LFWU01000004">
    <property type="protein sequence ID" value="KON34602.1"/>
    <property type="molecule type" value="Genomic_DNA"/>
</dbReference>
<dbReference type="AlphaFoldDB" id="A0A0M0C1A5"/>
<dbReference type="Proteomes" id="UP000037237">
    <property type="component" value="Unassembled WGS sequence"/>
</dbReference>